<sequence length="106" mass="11603">MTQATRQGGGIFGTGNNFLIVGGTFYEVNETQNANLAMQPHEAVKGSKGAMHDSAERYPAGRCHRGTREESTNAILDWIIDQNPTYDVLWLYWPAGAGKSAIMKTI</sequence>
<accession>A0A067TB80</accession>
<evidence type="ECO:0000313" key="3">
    <source>
        <dbReference type="Proteomes" id="UP000027222"/>
    </source>
</evidence>
<name>A0A067TB80_GALM3</name>
<dbReference type="AlphaFoldDB" id="A0A067TB80"/>
<evidence type="ECO:0000313" key="2">
    <source>
        <dbReference type="EMBL" id="KDR80401.1"/>
    </source>
</evidence>
<dbReference type="OrthoDB" id="5967843at2759"/>
<gene>
    <name evidence="2" type="ORF">GALMADRAFT_1196040</name>
</gene>
<feature type="compositionally biased region" description="Basic and acidic residues" evidence="1">
    <location>
        <begin position="46"/>
        <end position="56"/>
    </location>
</feature>
<protein>
    <submittedName>
        <fullName evidence="2">Uncharacterized protein</fullName>
    </submittedName>
</protein>
<feature type="region of interest" description="Disordered" evidence="1">
    <location>
        <begin position="46"/>
        <end position="66"/>
    </location>
</feature>
<evidence type="ECO:0000256" key="1">
    <source>
        <dbReference type="SAM" id="MobiDB-lite"/>
    </source>
</evidence>
<organism evidence="2 3">
    <name type="scientific">Galerina marginata (strain CBS 339.88)</name>
    <dbReference type="NCBI Taxonomy" id="685588"/>
    <lineage>
        <taxon>Eukaryota</taxon>
        <taxon>Fungi</taxon>
        <taxon>Dikarya</taxon>
        <taxon>Basidiomycota</taxon>
        <taxon>Agaricomycotina</taxon>
        <taxon>Agaricomycetes</taxon>
        <taxon>Agaricomycetidae</taxon>
        <taxon>Agaricales</taxon>
        <taxon>Agaricineae</taxon>
        <taxon>Strophariaceae</taxon>
        <taxon>Galerina</taxon>
    </lineage>
</organism>
<dbReference type="Proteomes" id="UP000027222">
    <property type="component" value="Unassembled WGS sequence"/>
</dbReference>
<dbReference type="EMBL" id="KL142372">
    <property type="protein sequence ID" value="KDR80401.1"/>
    <property type="molecule type" value="Genomic_DNA"/>
</dbReference>
<keyword evidence="3" id="KW-1185">Reference proteome</keyword>
<dbReference type="HOGENOM" id="CLU_000288_6_8_1"/>
<proteinExistence type="predicted"/>
<reference evidence="3" key="1">
    <citation type="journal article" date="2014" name="Proc. Natl. Acad. Sci. U.S.A.">
        <title>Extensive sampling of basidiomycete genomes demonstrates inadequacy of the white-rot/brown-rot paradigm for wood decay fungi.</title>
        <authorList>
            <person name="Riley R."/>
            <person name="Salamov A.A."/>
            <person name="Brown D.W."/>
            <person name="Nagy L.G."/>
            <person name="Floudas D."/>
            <person name="Held B.W."/>
            <person name="Levasseur A."/>
            <person name="Lombard V."/>
            <person name="Morin E."/>
            <person name="Otillar R."/>
            <person name="Lindquist E.A."/>
            <person name="Sun H."/>
            <person name="LaButti K.M."/>
            <person name="Schmutz J."/>
            <person name="Jabbour D."/>
            <person name="Luo H."/>
            <person name="Baker S.E."/>
            <person name="Pisabarro A.G."/>
            <person name="Walton J.D."/>
            <person name="Blanchette R.A."/>
            <person name="Henrissat B."/>
            <person name="Martin F."/>
            <person name="Cullen D."/>
            <person name="Hibbett D.S."/>
            <person name="Grigoriev I.V."/>
        </authorList>
    </citation>
    <scope>NUCLEOTIDE SEQUENCE [LARGE SCALE GENOMIC DNA]</scope>
    <source>
        <strain evidence="3">CBS 339.88</strain>
    </source>
</reference>